<evidence type="ECO:0000256" key="1">
    <source>
        <dbReference type="SAM" id="MobiDB-lite"/>
    </source>
</evidence>
<feature type="region of interest" description="Disordered" evidence="1">
    <location>
        <begin position="30"/>
        <end position="147"/>
    </location>
</feature>
<feature type="compositionally biased region" description="Polar residues" evidence="1">
    <location>
        <begin position="130"/>
        <end position="141"/>
    </location>
</feature>
<reference evidence="3" key="1">
    <citation type="journal article" date="2011" name="PLoS Pathog.">
        <title>Comparative genomics yields insights into niche adaptation of plant vascular wilt pathogens.</title>
        <authorList>
            <person name="Klosterman S.J."/>
            <person name="Subbarao K.V."/>
            <person name="Kang S."/>
            <person name="Veronese P."/>
            <person name="Gold S.E."/>
            <person name="Thomma B.P.H.J."/>
            <person name="Chen Z."/>
            <person name="Henrissat B."/>
            <person name="Lee Y.-H."/>
            <person name="Park J."/>
            <person name="Garcia-Pedrajas M.D."/>
            <person name="Barbara D.J."/>
            <person name="Anchieta A."/>
            <person name="de Jonge R."/>
            <person name="Santhanam P."/>
            <person name="Maruthachalam K."/>
            <person name="Atallah Z."/>
            <person name="Amyotte S.G."/>
            <person name="Paz Z."/>
            <person name="Inderbitzin P."/>
            <person name="Hayes R.J."/>
            <person name="Heiman D.I."/>
            <person name="Young S."/>
            <person name="Zeng Q."/>
            <person name="Engels R."/>
            <person name="Galagan J."/>
            <person name="Cuomo C.A."/>
            <person name="Dobinson K.F."/>
            <person name="Ma L.-J."/>
        </authorList>
    </citation>
    <scope>NUCLEOTIDE SEQUENCE [LARGE SCALE GENOMIC DNA]</scope>
    <source>
        <strain evidence="3">VaMs.102 / ATCC MYA-4576 / FGSC 10136</strain>
    </source>
</reference>
<dbReference type="EMBL" id="DS985228">
    <property type="protein sequence ID" value="EEY23490.1"/>
    <property type="molecule type" value="Genomic_DNA"/>
</dbReference>
<proteinExistence type="predicted"/>
<sequence length="173" mass="19135">MVAGGKGLFDILLQELQPAYTALGNLPARKSSQTCSSDDLSHVETRSRHRLHSSLSRSSRHCQPDQAPASLGSRLYYRGPLSGSKPKHPRIDQGWRNWPQSGDKTPVVQESIYDSQDKGEGAGCPLPAMSHQSSQANNPGGSTDDRGLDPVVRFNMQKRWMIDQKTCDLYRMA</sequence>
<evidence type="ECO:0000313" key="2">
    <source>
        <dbReference type="EMBL" id="EEY23490.1"/>
    </source>
</evidence>
<dbReference type="HOGENOM" id="CLU_1548798_0_0_1"/>
<dbReference type="GeneID" id="9528110"/>
<protein>
    <submittedName>
        <fullName evidence="2">Predicted protein</fullName>
    </submittedName>
</protein>
<dbReference type="Proteomes" id="UP000008698">
    <property type="component" value="Unassembled WGS sequence"/>
</dbReference>
<dbReference type="RefSeq" id="XP_003000405.1">
    <property type="nucleotide sequence ID" value="XM_003000359.1"/>
</dbReference>
<accession>C9SWU9</accession>
<evidence type="ECO:0000313" key="3">
    <source>
        <dbReference type="Proteomes" id="UP000008698"/>
    </source>
</evidence>
<dbReference type="AlphaFoldDB" id="C9SWU9"/>
<keyword evidence="3" id="KW-1185">Reference proteome</keyword>
<name>C9SWU9_VERA1</name>
<gene>
    <name evidence="2" type="ORF">VDBG_09600</name>
</gene>
<organism evidence="3">
    <name type="scientific">Verticillium alfalfae (strain VaMs.102 / ATCC MYA-4576 / FGSC 10136)</name>
    <name type="common">Verticillium wilt of alfalfa</name>
    <name type="synonym">Verticillium albo-atrum</name>
    <dbReference type="NCBI Taxonomy" id="526221"/>
    <lineage>
        <taxon>Eukaryota</taxon>
        <taxon>Fungi</taxon>
        <taxon>Dikarya</taxon>
        <taxon>Ascomycota</taxon>
        <taxon>Pezizomycotina</taxon>
        <taxon>Sordariomycetes</taxon>
        <taxon>Hypocreomycetidae</taxon>
        <taxon>Glomerellales</taxon>
        <taxon>Plectosphaerellaceae</taxon>
        <taxon>Verticillium</taxon>
    </lineage>
</organism>
<dbReference type="KEGG" id="val:VDBG_09600"/>